<accession>A0A1I7XIC5</accession>
<organism evidence="1 2">
    <name type="scientific">Heterorhabditis bacteriophora</name>
    <name type="common">Entomopathogenic nematode worm</name>
    <dbReference type="NCBI Taxonomy" id="37862"/>
    <lineage>
        <taxon>Eukaryota</taxon>
        <taxon>Metazoa</taxon>
        <taxon>Ecdysozoa</taxon>
        <taxon>Nematoda</taxon>
        <taxon>Chromadorea</taxon>
        <taxon>Rhabditida</taxon>
        <taxon>Rhabditina</taxon>
        <taxon>Rhabditomorpha</taxon>
        <taxon>Strongyloidea</taxon>
        <taxon>Heterorhabditidae</taxon>
        <taxon>Heterorhabditis</taxon>
    </lineage>
</organism>
<dbReference type="Proteomes" id="UP000095283">
    <property type="component" value="Unplaced"/>
</dbReference>
<reference evidence="2" key="1">
    <citation type="submission" date="2016-11" db="UniProtKB">
        <authorList>
            <consortium name="WormBaseParasite"/>
        </authorList>
    </citation>
    <scope>IDENTIFICATION</scope>
</reference>
<dbReference type="AlphaFoldDB" id="A0A1I7XIC5"/>
<sequence length="41" mass="4487">MGGGCSSPRKRDQKIKIDQHSSFNDVLELAVTIEMLGPKIS</sequence>
<evidence type="ECO:0000313" key="2">
    <source>
        <dbReference type="WBParaSite" id="Hba_17260"/>
    </source>
</evidence>
<evidence type="ECO:0000313" key="1">
    <source>
        <dbReference type="Proteomes" id="UP000095283"/>
    </source>
</evidence>
<proteinExistence type="predicted"/>
<protein>
    <submittedName>
        <fullName evidence="2">Transposase</fullName>
    </submittedName>
</protein>
<keyword evidence="1" id="KW-1185">Reference proteome</keyword>
<dbReference type="WBParaSite" id="Hba_17260">
    <property type="protein sequence ID" value="Hba_17260"/>
    <property type="gene ID" value="Hba_17260"/>
</dbReference>
<name>A0A1I7XIC5_HETBA</name>